<evidence type="ECO:0000313" key="1">
    <source>
        <dbReference type="EMBL" id="CAD2070493.1"/>
    </source>
</evidence>
<evidence type="ECO:0000313" key="2">
    <source>
        <dbReference type="Proteomes" id="UP000588186"/>
    </source>
</evidence>
<keyword evidence="2" id="KW-1185">Reference proteome</keyword>
<reference evidence="1 2" key="1">
    <citation type="submission" date="2020-07" db="EMBL/GenBank/DDBJ databases">
        <authorList>
            <person name="Criscuolo A."/>
        </authorList>
    </citation>
    <scope>NUCLEOTIDE SEQUENCE [LARGE SCALE GENOMIC DNA]</scope>
    <source>
        <strain evidence="1">CIP107946</strain>
    </source>
</reference>
<gene>
    <name evidence="1" type="ORF">JEOPIN946_00019</name>
</gene>
<comment type="caution">
    <text evidence="1">The sequence shown here is derived from an EMBL/GenBank/DDBJ whole genome shotgun (WGS) entry which is preliminary data.</text>
</comment>
<name>A0A6V7R0E3_9BACL</name>
<sequence>MKFESLLNIQFPIIQAGMANVSGDARELIQPGLDSGSSLKVVNSLINLVH</sequence>
<dbReference type="Proteomes" id="UP000588186">
    <property type="component" value="Unassembled WGS sequence"/>
</dbReference>
<dbReference type="RefSeq" id="WP_186075729.1">
    <property type="nucleotide sequence ID" value="NZ_CAJEWB010000002.1"/>
</dbReference>
<organism evidence="1 2">
    <name type="scientific">Phocicoccus pinnipedialis</name>
    <dbReference type="NCBI Taxonomy" id="110845"/>
    <lineage>
        <taxon>Bacteria</taxon>
        <taxon>Bacillati</taxon>
        <taxon>Bacillota</taxon>
        <taxon>Bacilli</taxon>
        <taxon>Bacillales</taxon>
        <taxon>Salinicoccaceae</taxon>
        <taxon>Phocicoccus</taxon>
    </lineage>
</organism>
<dbReference type="AlphaFoldDB" id="A0A6V7R0E3"/>
<accession>A0A6V7R0E3</accession>
<dbReference type="EMBL" id="CAJEWB010000002">
    <property type="protein sequence ID" value="CAD2070493.1"/>
    <property type="molecule type" value="Genomic_DNA"/>
</dbReference>
<proteinExistence type="predicted"/>
<protein>
    <submittedName>
        <fullName evidence="1">Uncharacterized protein</fullName>
    </submittedName>
</protein>